<dbReference type="CDD" id="cd06433">
    <property type="entry name" value="GT_2_WfgS_like"/>
    <property type="match status" value="1"/>
</dbReference>
<dbReference type="Pfam" id="PF00535">
    <property type="entry name" value="Glycos_transf_2"/>
    <property type="match status" value="1"/>
</dbReference>
<organism evidence="2 3">
    <name type="scientific">Prevotella herbatica</name>
    <dbReference type="NCBI Taxonomy" id="2801997"/>
    <lineage>
        <taxon>Bacteria</taxon>
        <taxon>Pseudomonadati</taxon>
        <taxon>Bacteroidota</taxon>
        <taxon>Bacteroidia</taxon>
        <taxon>Bacteroidales</taxon>
        <taxon>Prevotellaceae</taxon>
        <taxon>Prevotella</taxon>
    </lineage>
</organism>
<dbReference type="Proteomes" id="UP001319045">
    <property type="component" value="Chromosome"/>
</dbReference>
<accession>A0ABN6EM29</accession>
<keyword evidence="2" id="KW-0808">Transferase</keyword>
<name>A0ABN6EM29_9BACT</name>
<proteinExistence type="predicted"/>
<dbReference type="InterPro" id="IPR001173">
    <property type="entry name" value="Glyco_trans_2-like"/>
</dbReference>
<evidence type="ECO:0000313" key="3">
    <source>
        <dbReference type="Proteomes" id="UP001319045"/>
    </source>
</evidence>
<gene>
    <name evidence="2" type="ORF">prwr041_16290</name>
</gene>
<evidence type="ECO:0000259" key="1">
    <source>
        <dbReference type="Pfam" id="PF00535"/>
    </source>
</evidence>
<dbReference type="PANTHER" id="PTHR22916:SF67">
    <property type="entry name" value="COLANIC ACID BIOSYNTHESIS GLYCOSYL TRANSFERASE WCAE-RELATED"/>
    <property type="match status" value="1"/>
</dbReference>
<protein>
    <submittedName>
        <fullName evidence="2">Glycosyl transferase</fullName>
    </submittedName>
</protein>
<dbReference type="GO" id="GO:0016740">
    <property type="term" value="F:transferase activity"/>
    <property type="evidence" value="ECO:0007669"/>
    <property type="project" value="UniProtKB-KW"/>
</dbReference>
<feature type="domain" description="Glycosyltransferase 2-like" evidence="1">
    <location>
        <begin position="7"/>
        <end position="130"/>
    </location>
</feature>
<dbReference type="SUPFAM" id="SSF53448">
    <property type="entry name" value="Nucleotide-diphospho-sugar transferases"/>
    <property type="match status" value="1"/>
</dbReference>
<dbReference type="InterPro" id="IPR029044">
    <property type="entry name" value="Nucleotide-diphossugar_trans"/>
</dbReference>
<dbReference type="EMBL" id="AP024484">
    <property type="protein sequence ID" value="BCS85736.1"/>
    <property type="molecule type" value="Genomic_DNA"/>
</dbReference>
<dbReference type="PANTHER" id="PTHR22916">
    <property type="entry name" value="GLYCOSYLTRANSFERASE"/>
    <property type="match status" value="1"/>
</dbReference>
<keyword evidence="3" id="KW-1185">Reference proteome</keyword>
<dbReference type="Gene3D" id="3.90.550.10">
    <property type="entry name" value="Spore Coat Polysaccharide Biosynthesis Protein SpsA, Chain A"/>
    <property type="match status" value="1"/>
</dbReference>
<dbReference type="RefSeq" id="WP_207153364.1">
    <property type="nucleotide sequence ID" value="NZ_AP024484.1"/>
</dbReference>
<sequence length="234" mass="27413">MDNLKVSVITVCFNAEETIDETLLSVVNQSYNNIEYIVIDGKSNDSTLLHLKSYKDKIDCIISEPDYGVYDAMNKGLNVANGDFVIFLGADDHFISYDIIADVVNLIREKDCVYYGNVVRGKRNDIYKGHFNKYKISLENICHQCIFYPRSVYKSYLYELKYKTYADYYYNLQIFPLVKFVYLPIIISYFNVGGISSSVVDKDFENDVFKLVLRQNGFWAYLLRHIYKFYKKIK</sequence>
<evidence type="ECO:0000313" key="2">
    <source>
        <dbReference type="EMBL" id="BCS85736.1"/>
    </source>
</evidence>
<reference evidence="2 3" key="1">
    <citation type="journal article" date="2022" name="Int. J. Syst. Evol. Microbiol.">
        <title>Prevotella herbatica sp. nov., a plant polysaccharide-decomposing anaerobic bacterium isolated from a methanogenic reactor.</title>
        <authorList>
            <person name="Uek A."/>
            <person name="Tonouchi A."/>
            <person name="Kaku N."/>
            <person name="Ueki K."/>
        </authorList>
    </citation>
    <scope>NUCLEOTIDE SEQUENCE [LARGE SCALE GENOMIC DNA]</scope>
    <source>
        <strain evidence="2 3">WR041</strain>
    </source>
</reference>